<dbReference type="PANTHER" id="PTHR43767">
    <property type="entry name" value="LONG-CHAIN-FATTY-ACID--COA LIGASE"/>
    <property type="match status" value="1"/>
</dbReference>
<dbReference type="InterPro" id="IPR025110">
    <property type="entry name" value="AMP-bd_C"/>
</dbReference>
<evidence type="ECO:0000256" key="1">
    <source>
        <dbReference type="ARBA" id="ARBA00006432"/>
    </source>
</evidence>
<gene>
    <name evidence="6" type="ordered locus">Hoch_5453</name>
</gene>
<dbReference type="InterPro" id="IPR042099">
    <property type="entry name" value="ANL_N_sf"/>
</dbReference>
<dbReference type="FunFam" id="3.30.300.30:FF:000008">
    <property type="entry name" value="2,3-dihydroxybenzoate-AMP ligase"/>
    <property type="match status" value="1"/>
</dbReference>
<protein>
    <submittedName>
        <fullName evidence="6">AMP-dependent synthetase and ligase</fullName>
    </submittedName>
</protein>
<feature type="domain" description="AMP-binding enzyme C-terminal" evidence="5">
    <location>
        <begin position="465"/>
        <end position="541"/>
    </location>
</feature>
<dbReference type="CDD" id="cd17631">
    <property type="entry name" value="FACL_FadD13-like"/>
    <property type="match status" value="1"/>
</dbReference>
<keyword evidence="7" id="KW-1185">Reference proteome</keyword>
<dbReference type="Pfam" id="PF00501">
    <property type="entry name" value="AMP-binding"/>
    <property type="match status" value="1"/>
</dbReference>
<comment type="similarity">
    <text evidence="1">Belongs to the ATP-dependent AMP-binding enzyme family.</text>
</comment>
<evidence type="ECO:0000256" key="3">
    <source>
        <dbReference type="SAM" id="MobiDB-lite"/>
    </source>
</evidence>
<organism evidence="6 7">
    <name type="scientific">Haliangium ochraceum (strain DSM 14365 / JCM 11303 / SMP-2)</name>
    <dbReference type="NCBI Taxonomy" id="502025"/>
    <lineage>
        <taxon>Bacteria</taxon>
        <taxon>Pseudomonadati</taxon>
        <taxon>Myxococcota</taxon>
        <taxon>Polyangia</taxon>
        <taxon>Haliangiales</taxon>
        <taxon>Kofleriaceae</taxon>
        <taxon>Haliangium</taxon>
    </lineage>
</organism>
<evidence type="ECO:0000259" key="4">
    <source>
        <dbReference type="Pfam" id="PF00501"/>
    </source>
</evidence>
<dbReference type="Proteomes" id="UP000001880">
    <property type="component" value="Chromosome"/>
</dbReference>
<feature type="domain" description="AMP-dependent synthetase/ligase" evidence="4">
    <location>
        <begin position="21"/>
        <end position="415"/>
    </location>
</feature>
<name>D0LYS0_HALO1</name>
<dbReference type="InterPro" id="IPR020845">
    <property type="entry name" value="AMP-binding_CS"/>
</dbReference>
<dbReference type="InterPro" id="IPR045851">
    <property type="entry name" value="AMP-bd_C_sf"/>
</dbReference>
<feature type="region of interest" description="Disordered" evidence="3">
    <location>
        <begin position="149"/>
        <end position="202"/>
    </location>
</feature>
<evidence type="ECO:0000256" key="2">
    <source>
        <dbReference type="ARBA" id="ARBA00022598"/>
    </source>
</evidence>
<dbReference type="Gene3D" id="3.30.300.30">
    <property type="match status" value="1"/>
</dbReference>
<dbReference type="GO" id="GO:0016878">
    <property type="term" value="F:acid-thiol ligase activity"/>
    <property type="evidence" value="ECO:0007669"/>
    <property type="project" value="UniProtKB-ARBA"/>
</dbReference>
<dbReference type="InterPro" id="IPR000873">
    <property type="entry name" value="AMP-dep_synth/lig_dom"/>
</dbReference>
<dbReference type="STRING" id="502025.Hoch_5453"/>
<evidence type="ECO:0000259" key="5">
    <source>
        <dbReference type="Pfam" id="PF13193"/>
    </source>
</evidence>
<dbReference type="Pfam" id="PF13193">
    <property type="entry name" value="AMP-binding_C"/>
    <property type="match status" value="1"/>
</dbReference>
<dbReference type="RefSeq" id="WP_012830528.1">
    <property type="nucleotide sequence ID" value="NC_013440.1"/>
</dbReference>
<keyword evidence="2 6" id="KW-0436">Ligase</keyword>
<dbReference type="Gene3D" id="3.40.50.12780">
    <property type="entry name" value="N-terminal domain of ligase-like"/>
    <property type="match status" value="1"/>
</dbReference>
<dbReference type="EMBL" id="CP001804">
    <property type="protein sequence ID" value="ACY17936.1"/>
    <property type="molecule type" value="Genomic_DNA"/>
</dbReference>
<evidence type="ECO:0000313" key="6">
    <source>
        <dbReference type="EMBL" id="ACY17936.1"/>
    </source>
</evidence>
<reference evidence="6 7" key="1">
    <citation type="journal article" date="2010" name="Stand. Genomic Sci.">
        <title>Complete genome sequence of Haliangium ochraceum type strain (SMP-2).</title>
        <authorList>
            <consortium name="US DOE Joint Genome Institute (JGI-PGF)"/>
            <person name="Ivanova N."/>
            <person name="Daum C."/>
            <person name="Lang E."/>
            <person name="Abt B."/>
            <person name="Kopitz M."/>
            <person name="Saunders E."/>
            <person name="Lapidus A."/>
            <person name="Lucas S."/>
            <person name="Glavina Del Rio T."/>
            <person name="Nolan M."/>
            <person name="Tice H."/>
            <person name="Copeland A."/>
            <person name="Cheng J.F."/>
            <person name="Chen F."/>
            <person name="Bruce D."/>
            <person name="Goodwin L."/>
            <person name="Pitluck S."/>
            <person name="Mavromatis K."/>
            <person name="Pati A."/>
            <person name="Mikhailova N."/>
            <person name="Chen A."/>
            <person name="Palaniappan K."/>
            <person name="Land M."/>
            <person name="Hauser L."/>
            <person name="Chang Y.J."/>
            <person name="Jeffries C.D."/>
            <person name="Detter J.C."/>
            <person name="Brettin T."/>
            <person name="Rohde M."/>
            <person name="Goker M."/>
            <person name="Bristow J."/>
            <person name="Markowitz V."/>
            <person name="Eisen J.A."/>
            <person name="Hugenholtz P."/>
            <person name="Kyrpides N.C."/>
            <person name="Klenk H.P."/>
        </authorList>
    </citation>
    <scope>NUCLEOTIDE SEQUENCE [LARGE SCALE GENOMIC DNA]</scope>
    <source>
        <strain evidence="7">DSM 14365 / CIP 107738 / JCM 11303 / AJ 13395 / SMP-2</strain>
    </source>
</reference>
<dbReference type="eggNOG" id="COG0318">
    <property type="taxonomic scope" value="Bacteria"/>
</dbReference>
<proteinExistence type="inferred from homology"/>
<accession>D0LYS0</accession>
<dbReference type="KEGG" id="hoh:Hoch_5453"/>
<dbReference type="AlphaFoldDB" id="D0LYS0"/>
<dbReference type="PROSITE" id="PS00455">
    <property type="entry name" value="AMP_BINDING"/>
    <property type="match status" value="1"/>
</dbReference>
<dbReference type="InterPro" id="IPR050237">
    <property type="entry name" value="ATP-dep_AMP-bd_enzyme"/>
</dbReference>
<dbReference type="HOGENOM" id="CLU_000022_59_7_7"/>
<sequence length="554" mass="59307">MSAPTRAPASAPIPAADWLAARARLSPERIGTVCGDSGQRRSYAAWNDDANRTANFLRSLGVGKGERVSVYARNCTAYLDVLFACGKLGAILHTINWRLTSAEIAKLLSDGGPRVLVFTSDFRAEIEALRPALSDIGARAQAPVALVSVPFPAGPENGPENGGESDGGDDDDDGESVHTSDNGVIAWSQREQHPTSFTGPGDLSSDDPWVIFYTGGTTGLPKGAVLTHGNLAWHSINTVMSWGLTAEHSAPVQLPMFHVGGINLFMMPMVHVGGTTVVCSGFDAEQTFDLIGNGDITHYVAVPTMYLLMQQHARWADTDFSRLALVISGGAPCPLPVMEAFWARGVDFKMGYGLTEASGNNFWLRPAEVRARSGSVGVPLFHVDAKIAAEDGSELPAGETGELWLRGPHVMAGYWRRPDASAESLVDGWLRTGDLARCDDDGFFYIMGRSKDMYISGGENVYPAEIESALHAHPAVAEAAVVGVPHETWGEVGCAFVVREPGNDAVAGEELIAYLRERLAKYKCPRQVVFLAELPKTAVGKLDKKQLTARAASS</sequence>
<dbReference type="SUPFAM" id="SSF56801">
    <property type="entry name" value="Acetyl-CoA synthetase-like"/>
    <property type="match status" value="1"/>
</dbReference>
<dbReference type="PANTHER" id="PTHR43767:SF1">
    <property type="entry name" value="NONRIBOSOMAL PEPTIDE SYNTHASE PES1 (EUROFUNG)-RELATED"/>
    <property type="match status" value="1"/>
</dbReference>
<evidence type="ECO:0000313" key="7">
    <source>
        <dbReference type="Proteomes" id="UP000001880"/>
    </source>
</evidence>